<dbReference type="Proteomes" id="UP000324832">
    <property type="component" value="Unassembled WGS sequence"/>
</dbReference>
<evidence type="ECO:0000313" key="3">
    <source>
        <dbReference type="Proteomes" id="UP000324832"/>
    </source>
</evidence>
<sequence>MDTQRRFGVSRILGAVQVTDGRGIRQNVLTVGECSEWSTLCWITSGRSRVSAGGQTQAVGGVARAAAARRSVGGAARAKARCSSVRRAGARRGQERAARRDRAARAPSTAS</sequence>
<reference evidence="2 3" key="1">
    <citation type="submission" date="2017-07" db="EMBL/GenBank/DDBJ databases">
        <authorList>
            <person name="Talla V."/>
            <person name="Backstrom N."/>
        </authorList>
    </citation>
    <scope>NUCLEOTIDE SEQUENCE [LARGE SCALE GENOMIC DNA]</scope>
</reference>
<evidence type="ECO:0000256" key="1">
    <source>
        <dbReference type="SAM" id="MobiDB-lite"/>
    </source>
</evidence>
<gene>
    <name evidence="2" type="ORF">LSINAPIS_LOCUS13191</name>
</gene>
<evidence type="ECO:0000313" key="2">
    <source>
        <dbReference type="EMBL" id="VVD03141.1"/>
    </source>
</evidence>
<keyword evidence="3" id="KW-1185">Reference proteome</keyword>
<proteinExistence type="predicted"/>
<protein>
    <submittedName>
        <fullName evidence="2">Uncharacterized protein</fullName>
    </submittedName>
</protein>
<dbReference type="AlphaFoldDB" id="A0A5E4QYJ6"/>
<feature type="region of interest" description="Disordered" evidence="1">
    <location>
        <begin position="78"/>
        <end position="111"/>
    </location>
</feature>
<organism evidence="2 3">
    <name type="scientific">Leptidea sinapis</name>
    <dbReference type="NCBI Taxonomy" id="189913"/>
    <lineage>
        <taxon>Eukaryota</taxon>
        <taxon>Metazoa</taxon>
        <taxon>Ecdysozoa</taxon>
        <taxon>Arthropoda</taxon>
        <taxon>Hexapoda</taxon>
        <taxon>Insecta</taxon>
        <taxon>Pterygota</taxon>
        <taxon>Neoptera</taxon>
        <taxon>Endopterygota</taxon>
        <taxon>Lepidoptera</taxon>
        <taxon>Glossata</taxon>
        <taxon>Ditrysia</taxon>
        <taxon>Papilionoidea</taxon>
        <taxon>Pieridae</taxon>
        <taxon>Dismorphiinae</taxon>
        <taxon>Leptidea</taxon>
    </lineage>
</organism>
<dbReference type="EMBL" id="FZQP02006654">
    <property type="protein sequence ID" value="VVD03141.1"/>
    <property type="molecule type" value="Genomic_DNA"/>
</dbReference>
<name>A0A5E4QYJ6_9NEOP</name>
<feature type="compositionally biased region" description="Basic and acidic residues" evidence="1">
    <location>
        <begin position="92"/>
        <end position="104"/>
    </location>
</feature>
<accession>A0A5E4QYJ6</accession>